<reference evidence="2" key="1">
    <citation type="submission" date="2014-07" db="EMBL/GenBank/DDBJ databases">
        <authorList>
            <person name="Martin A.A"/>
            <person name="De Silva N."/>
        </authorList>
    </citation>
    <scope>NUCLEOTIDE SEQUENCE</scope>
</reference>
<sequence>MAQGGFVLYTDVSYMGLGAILFQHQPALHIITYLFRSTNSFERNYPSIHLEALAIVWALAQIADHDLFGSSVFVSSVWFQNISRQIGTLPVTSNTVQSHY</sequence>
<dbReference type="Pfam" id="PF17919">
    <property type="entry name" value="RT_RNaseH_2"/>
    <property type="match status" value="1"/>
</dbReference>
<evidence type="ECO:0000313" key="3">
    <source>
        <dbReference type="WBParaSite" id="SVE_1964100.1"/>
    </source>
</evidence>
<dbReference type="STRING" id="75913.A0A0K0G4H9"/>
<organism evidence="2 3">
    <name type="scientific">Strongyloides venezuelensis</name>
    <name type="common">Threadworm</name>
    <dbReference type="NCBI Taxonomy" id="75913"/>
    <lineage>
        <taxon>Eukaryota</taxon>
        <taxon>Metazoa</taxon>
        <taxon>Ecdysozoa</taxon>
        <taxon>Nematoda</taxon>
        <taxon>Chromadorea</taxon>
        <taxon>Rhabditida</taxon>
        <taxon>Tylenchina</taxon>
        <taxon>Panagrolaimomorpha</taxon>
        <taxon>Strongyloidoidea</taxon>
        <taxon>Strongyloididae</taxon>
        <taxon>Strongyloides</taxon>
    </lineage>
</organism>
<reference evidence="3" key="2">
    <citation type="submission" date="2015-08" db="UniProtKB">
        <authorList>
            <consortium name="WormBaseParasite"/>
        </authorList>
    </citation>
    <scope>IDENTIFICATION</scope>
</reference>
<dbReference type="WBParaSite" id="SVE_1964100.1">
    <property type="protein sequence ID" value="SVE_1964100.1"/>
    <property type="gene ID" value="SVE_1964100"/>
</dbReference>
<dbReference type="Proteomes" id="UP000035680">
    <property type="component" value="Unassembled WGS sequence"/>
</dbReference>
<name>A0A0K0G4H9_STRVS</name>
<evidence type="ECO:0000259" key="1">
    <source>
        <dbReference type="Pfam" id="PF17919"/>
    </source>
</evidence>
<dbReference type="InterPro" id="IPR043502">
    <property type="entry name" value="DNA/RNA_pol_sf"/>
</dbReference>
<protein>
    <submittedName>
        <fullName evidence="3">RT_RNaseH_2 domain-containing protein</fullName>
    </submittedName>
</protein>
<evidence type="ECO:0000313" key="2">
    <source>
        <dbReference type="Proteomes" id="UP000035680"/>
    </source>
</evidence>
<accession>A0A0K0G4H9</accession>
<dbReference type="SUPFAM" id="SSF56672">
    <property type="entry name" value="DNA/RNA polymerases"/>
    <property type="match status" value="1"/>
</dbReference>
<dbReference type="InterPro" id="IPR041577">
    <property type="entry name" value="RT_RNaseH_2"/>
</dbReference>
<feature type="domain" description="Reverse transcriptase/retrotransposon-derived protein RNase H-like" evidence="1">
    <location>
        <begin position="6"/>
        <end position="63"/>
    </location>
</feature>
<dbReference type="Gene3D" id="3.10.20.370">
    <property type="match status" value="1"/>
</dbReference>
<proteinExistence type="predicted"/>
<dbReference type="AlphaFoldDB" id="A0A0K0G4H9"/>
<keyword evidence="2" id="KW-1185">Reference proteome</keyword>
<dbReference type="PANTHER" id="PTHR34072">
    <property type="entry name" value="ENZYMATIC POLYPROTEIN-RELATED"/>
    <property type="match status" value="1"/>
</dbReference>